<comment type="subunit">
    <text evidence="9">The complex comprises the extracytoplasmic solute receptor protein and the two transmembrane proteins.</text>
</comment>
<dbReference type="OrthoDB" id="6160477at2"/>
<name>A0A084U5B8_9HYPH</name>
<dbReference type="GO" id="GO:0015740">
    <property type="term" value="P:C4-dicarboxylate transport"/>
    <property type="evidence" value="ECO:0007669"/>
    <property type="project" value="TreeGrafter"/>
</dbReference>
<dbReference type="InterPro" id="IPR007387">
    <property type="entry name" value="TRAP_DctQ"/>
</dbReference>
<reference evidence="11 12" key="1">
    <citation type="submission" date="2014-05" db="EMBL/GenBank/DDBJ databases">
        <title>Draft Genome Sequence of Nitratireductor basaltis Strain UMTGB225, A Marine Bacterium Isolated from Green Barrel Tunicate.</title>
        <authorList>
            <person name="Gan H.Y."/>
        </authorList>
    </citation>
    <scope>NUCLEOTIDE SEQUENCE [LARGE SCALE GENOMIC DNA]</scope>
    <source>
        <strain evidence="11 12">UMTGB225</strain>
    </source>
</reference>
<dbReference type="GO" id="GO:0022857">
    <property type="term" value="F:transmembrane transporter activity"/>
    <property type="evidence" value="ECO:0007669"/>
    <property type="project" value="UniProtKB-UniRule"/>
</dbReference>
<comment type="subcellular location">
    <subcellularLocation>
        <location evidence="1 9">Cell inner membrane</location>
        <topology evidence="1 9">Multi-pass membrane protein</topology>
    </subcellularLocation>
</comment>
<comment type="similarity">
    <text evidence="8 9">Belongs to the TRAP transporter small permease family.</text>
</comment>
<evidence type="ECO:0000256" key="1">
    <source>
        <dbReference type="ARBA" id="ARBA00004429"/>
    </source>
</evidence>
<evidence type="ECO:0000256" key="9">
    <source>
        <dbReference type="RuleBase" id="RU369079"/>
    </source>
</evidence>
<accession>A0A084U5B8</accession>
<protein>
    <recommendedName>
        <fullName evidence="9">TRAP transporter small permease protein</fullName>
    </recommendedName>
</protein>
<feature type="transmembrane region" description="Helical" evidence="9">
    <location>
        <begin position="92"/>
        <end position="113"/>
    </location>
</feature>
<evidence type="ECO:0000256" key="6">
    <source>
        <dbReference type="ARBA" id="ARBA00022989"/>
    </source>
</evidence>
<evidence type="ECO:0000256" key="4">
    <source>
        <dbReference type="ARBA" id="ARBA00022519"/>
    </source>
</evidence>
<evidence type="ECO:0000313" key="12">
    <source>
        <dbReference type="Proteomes" id="UP000053675"/>
    </source>
</evidence>
<sequence>MFETIVDVLRRINRLIALIVGAVLALTVLFILADITLRQFGHSFGGSDEVSGYVMAFVASWGLSFALLELAHVRIDLLRLKLAQTGRSILDLIAISATAAVTTVVAWQCWPVLAKSLERGSRANTPLETPLWIPQSIWFSGWVWFATASVLLLICAFGMLAQRQQSQFENAVGTATETEI</sequence>
<dbReference type="PATRIC" id="fig|472175.3.peg.3361"/>
<evidence type="ECO:0000256" key="7">
    <source>
        <dbReference type="ARBA" id="ARBA00023136"/>
    </source>
</evidence>
<gene>
    <name evidence="11" type="ORF">EL18_03364</name>
</gene>
<keyword evidence="3" id="KW-1003">Cell membrane</keyword>
<dbReference type="Proteomes" id="UP000053675">
    <property type="component" value="Unassembled WGS sequence"/>
</dbReference>
<dbReference type="PANTHER" id="PTHR35011">
    <property type="entry name" value="2,3-DIKETO-L-GULONATE TRAP TRANSPORTER SMALL PERMEASE PROTEIN YIAM"/>
    <property type="match status" value="1"/>
</dbReference>
<dbReference type="AlphaFoldDB" id="A0A084U5B8"/>
<evidence type="ECO:0000313" key="11">
    <source>
        <dbReference type="EMBL" id="KFB08154.1"/>
    </source>
</evidence>
<dbReference type="RefSeq" id="WP_036486803.1">
    <property type="nucleotide sequence ID" value="NZ_JMQM01000003.1"/>
</dbReference>
<evidence type="ECO:0000256" key="3">
    <source>
        <dbReference type="ARBA" id="ARBA00022475"/>
    </source>
</evidence>
<dbReference type="eggNOG" id="COG3090">
    <property type="taxonomic scope" value="Bacteria"/>
</dbReference>
<keyword evidence="12" id="KW-1185">Reference proteome</keyword>
<feature type="transmembrane region" description="Helical" evidence="9">
    <location>
        <begin position="137"/>
        <end position="160"/>
    </location>
</feature>
<feature type="transmembrane region" description="Helical" evidence="9">
    <location>
        <begin position="53"/>
        <end position="71"/>
    </location>
</feature>
<comment type="caution">
    <text evidence="11">The sequence shown here is derived from an EMBL/GenBank/DDBJ whole genome shotgun (WGS) entry which is preliminary data.</text>
</comment>
<dbReference type="Pfam" id="PF04290">
    <property type="entry name" value="DctQ"/>
    <property type="match status" value="1"/>
</dbReference>
<keyword evidence="7 9" id="KW-0472">Membrane</keyword>
<dbReference type="PANTHER" id="PTHR35011:SF10">
    <property type="entry name" value="TRAP TRANSPORTER SMALL PERMEASE PROTEIN"/>
    <property type="match status" value="1"/>
</dbReference>
<proteinExistence type="inferred from homology"/>
<dbReference type="STRING" id="472175.EL18_03364"/>
<dbReference type="EMBL" id="JMQM01000003">
    <property type="protein sequence ID" value="KFB08154.1"/>
    <property type="molecule type" value="Genomic_DNA"/>
</dbReference>
<feature type="domain" description="Tripartite ATP-independent periplasmic transporters DctQ component" evidence="10">
    <location>
        <begin position="28"/>
        <end position="156"/>
    </location>
</feature>
<dbReference type="GO" id="GO:0005886">
    <property type="term" value="C:plasma membrane"/>
    <property type="evidence" value="ECO:0007669"/>
    <property type="project" value="UniProtKB-SubCell"/>
</dbReference>
<keyword evidence="5 9" id="KW-0812">Transmembrane</keyword>
<keyword evidence="6 9" id="KW-1133">Transmembrane helix</keyword>
<evidence type="ECO:0000259" key="10">
    <source>
        <dbReference type="Pfam" id="PF04290"/>
    </source>
</evidence>
<evidence type="ECO:0000256" key="8">
    <source>
        <dbReference type="ARBA" id="ARBA00038436"/>
    </source>
</evidence>
<comment type="function">
    <text evidence="9">Part of the tripartite ATP-independent periplasmic (TRAP) transport system.</text>
</comment>
<evidence type="ECO:0000256" key="2">
    <source>
        <dbReference type="ARBA" id="ARBA00022448"/>
    </source>
</evidence>
<organism evidence="11 12">
    <name type="scientific">Nitratireductor basaltis</name>
    <dbReference type="NCBI Taxonomy" id="472175"/>
    <lineage>
        <taxon>Bacteria</taxon>
        <taxon>Pseudomonadati</taxon>
        <taxon>Pseudomonadota</taxon>
        <taxon>Alphaproteobacteria</taxon>
        <taxon>Hyphomicrobiales</taxon>
        <taxon>Phyllobacteriaceae</taxon>
        <taxon>Nitratireductor</taxon>
    </lineage>
</organism>
<evidence type="ECO:0000256" key="5">
    <source>
        <dbReference type="ARBA" id="ARBA00022692"/>
    </source>
</evidence>
<feature type="transmembrane region" description="Helical" evidence="9">
    <location>
        <begin position="12"/>
        <end position="33"/>
    </location>
</feature>
<keyword evidence="4 9" id="KW-0997">Cell inner membrane</keyword>
<keyword evidence="2 9" id="KW-0813">Transport</keyword>
<dbReference type="InterPro" id="IPR055348">
    <property type="entry name" value="DctQ"/>
</dbReference>